<keyword evidence="1" id="KW-0067">ATP-binding</keyword>
<keyword evidence="1" id="KW-0547">Nucleotide-binding</keyword>
<reference evidence="1" key="1">
    <citation type="journal article" date="2017" name="Nature">
        <title>The sunflower genome provides insights into oil metabolism, flowering and Asterid evolution.</title>
        <authorList>
            <person name="Badouin H."/>
            <person name="Gouzy J."/>
            <person name="Grassa C.J."/>
            <person name="Murat F."/>
            <person name="Staton S.E."/>
            <person name="Cottret L."/>
            <person name="Lelandais-Briere C."/>
            <person name="Owens G.L."/>
            <person name="Carrere S."/>
            <person name="Mayjonade B."/>
            <person name="Legrand L."/>
            <person name="Gill N."/>
            <person name="Kane N.C."/>
            <person name="Bowers J.E."/>
            <person name="Hubner S."/>
            <person name="Bellec A."/>
            <person name="Berard A."/>
            <person name="Berges H."/>
            <person name="Blanchet N."/>
            <person name="Boniface M.C."/>
            <person name="Brunel D."/>
            <person name="Catrice O."/>
            <person name="Chaidir N."/>
            <person name="Claudel C."/>
            <person name="Donnadieu C."/>
            <person name="Faraut T."/>
            <person name="Fievet G."/>
            <person name="Helmstetter N."/>
            <person name="King M."/>
            <person name="Knapp S.J."/>
            <person name="Lai Z."/>
            <person name="Le Paslier M.C."/>
            <person name="Lippi Y."/>
            <person name="Lorenzon L."/>
            <person name="Mandel J.R."/>
            <person name="Marage G."/>
            <person name="Marchand G."/>
            <person name="Marquand E."/>
            <person name="Bret-Mestries E."/>
            <person name="Morien E."/>
            <person name="Nambeesan S."/>
            <person name="Nguyen T."/>
            <person name="Pegot-Espagnet P."/>
            <person name="Pouilly N."/>
            <person name="Raftis F."/>
            <person name="Sallet E."/>
            <person name="Schiex T."/>
            <person name="Thomas J."/>
            <person name="Vandecasteele C."/>
            <person name="Vares D."/>
            <person name="Vear F."/>
            <person name="Vautrin S."/>
            <person name="Crespi M."/>
            <person name="Mangin B."/>
            <person name="Burke J.M."/>
            <person name="Salse J."/>
            <person name="Munos S."/>
            <person name="Vincourt P."/>
            <person name="Rieseberg L.H."/>
            <person name="Langlade N.B."/>
        </authorList>
    </citation>
    <scope>NUCLEOTIDE SEQUENCE</scope>
    <source>
        <tissue evidence="1">Leaves</tissue>
    </source>
</reference>
<organism evidence="1 2">
    <name type="scientific">Helianthus annuus</name>
    <name type="common">Common sunflower</name>
    <dbReference type="NCBI Taxonomy" id="4232"/>
    <lineage>
        <taxon>Eukaryota</taxon>
        <taxon>Viridiplantae</taxon>
        <taxon>Streptophyta</taxon>
        <taxon>Embryophyta</taxon>
        <taxon>Tracheophyta</taxon>
        <taxon>Spermatophyta</taxon>
        <taxon>Magnoliopsida</taxon>
        <taxon>eudicotyledons</taxon>
        <taxon>Gunneridae</taxon>
        <taxon>Pentapetalae</taxon>
        <taxon>asterids</taxon>
        <taxon>campanulids</taxon>
        <taxon>Asterales</taxon>
        <taxon>Asteraceae</taxon>
        <taxon>Asteroideae</taxon>
        <taxon>Heliantheae alliance</taxon>
        <taxon>Heliantheae</taxon>
        <taxon>Helianthus</taxon>
    </lineage>
</organism>
<evidence type="ECO:0000313" key="1">
    <source>
        <dbReference type="EMBL" id="KAF5764511.1"/>
    </source>
</evidence>
<accession>A0A9K3E1Y4</accession>
<dbReference type="Gramene" id="mRNA:HanXRQr2_Chr15g0692901">
    <property type="protein sequence ID" value="mRNA:HanXRQr2_Chr15g0692901"/>
    <property type="gene ID" value="HanXRQr2_Chr15g0692901"/>
</dbReference>
<evidence type="ECO:0000313" key="2">
    <source>
        <dbReference type="Proteomes" id="UP000215914"/>
    </source>
</evidence>
<protein>
    <submittedName>
        <fullName evidence="1">DNA helicase</fullName>
        <ecNumber evidence="1">3.6.4.12</ecNumber>
    </submittedName>
</protein>
<gene>
    <name evidence="1" type="ORF">HanXRQr2_Chr15g0692901</name>
</gene>
<dbReference type="AlphaFoldDB" id="A0A9K3E1Y4"/>
<dbReference type="GO" id="GO:0003678">
    <property type="term" value="F:DNA helicase activity"/>
    <property type="evidence" value="ECO:0007669"/>
    <property type="project" value="UniProtKB-EC"/>
</dbReference>
<keyword evidence="1" id="KW-0378">Hydrolase</keyword>
<keyword evidence="2" id="KW-1185">Reference proteome</keyword>
<dbReference type="Proteomes" id="UP000215914">
    <property type="component" value="Unassembled WGS sequence"/>
</dbReference>
<sequence>MLATTLNLPKMSEIQVDELYLKGTLDLGSLASMMSTDKKFGLRNRVGLGEPKPQYESLQARLKAQSINNSPQKFSLKVSDIAFESYSVPERAADGIRRSFMSDSGTLQVHYVMVLEKGDTYEIIERSLPKKRVIEKEEMGKIGIYWVNMVRQDIPKHHREISFHR</sequence>
<name>A0A9K3E1Y4_HELAN</name>
<keyword evidence="1" id="KW-0347">Helicase</keyword>
<reference evidence="1" key="2">
    <citation type="submission" date="2020-06" db="EMBL/GenBank/DDBJ databases">
        <title>Helianthus annuus Genome sequencing and assembly Release 2.</title>
        <authorList>
            <person name="Gouzy J."/>
            <person name="Langlade N."/>
            <person name="Munos S."/>
        </authorList>
    </citation>
    <scope>NUCLEOTIDE SEQUENCE</scope>
    <source>
        <tissue evidence="1">Leaves</tissue>
    </source>
</reference>
<dbReference type="EC" id="3.6.4.12" evidence="1"/>
<comment type="caution">
    <text evidence="1">The sequence shown here is derived from an EMBL/GenBank/DDBJ whole genome shotgun (WGS) entry which is preliminary data.</text>
</comment>
<dbReference type="EMBL" id="MNCJ02000330">
    <property type="protein sequence ID" value="KAF5764511.1"/>
    <property type="molecule type" value="Genomic_DNA"/>
</dbReference>
<dbReference type="GO" id="GO:0016787">
    <property type="term" value="F:hydrolase activity"/>
    <property type="evidence" value="ECO:0007669"/>
    <property type="project" value="UniProtKB-KW"/>
</dbReference>
<proteinExistence type="predicted"/>